<dbReference type="InterPro" id="IPR011284">
    <property type="entry name" value="3oxo_ACP_reduc"/>
</dbReference>
<proteinExistence type="inferred from homology"/>
<keyword evidence="4 5" id="KW-0521">NADP</keyword>
<evidence type="ECO:0000256" key="1">
    <source>
        <dbReference type="ARBA" id="ARBA00006484"/>
    </source>
</evidence>
<keyword evidence="5" id="KW-0444">Lipid biosynthesis</keyword>
<reference evidence="7 8" key="1">
    <citation type="journal article" date="2009" name="Appl. Environ. Microbiol.">
        <title>Community genomic and proteomic analyses of chemoautotrophic iron-oxidizing "Leptospirillum rubarum" (Group II) and "Leptospirillum ferrodiazotrophum" (Group III) bacteria in acid mine drainage biofilms.</title>
        <authorList>
            <person name="Goltsman D.S."/>
            <person name="Denef V.J."/>
            <person name="Singer S.W."/>
            <person name="VerBerkmoes N.C."/>
            <person name="Lefsrud M."/>
            <person name="Mueller R.S."/>
            <person name="Dick G.J."/>
            <person name="Sun C.L."/>
            <person name="Wheeler K.E."/>
            <person name="Zemla A."/>
            <person name="Baker B.J."/>
            <person name="Hauser L."/>
            <person name="Land M."/>
            <person name="Shah M.B."/>
            <person name="Thelen M.P."/>
            <person name="Hettich R.L."/>
            <person name="Banfield J.F."/>
        </authorList>
    </citation>
    <scope>NUCLEOTIDE SEQUENCE [LARGE SCALE GENOMIC DNA]</scope>
</reference>
<keyword evidence="5" id="KW-0443">Lipid metabolism</keyword>
<feature type="active site" description="Proton acceptor" evidence="3">
    <location>
        <position position="160"/>
    </location>
</feature>
<keyword evidence="5" id="KW-0276">Fatty acid metabolism</keyword>
<dbReference type="PANTHER" id="PTHR42879">
    <property type="entry name" value="3-OXOACYL-(ACYL-CARRIER-PROTEIN) REDUCTASE"/>
    <property type="match status" value="1"/>
</dbReference>
<dbReference type="SUPFAM" id="SSF51735">
    <property type="entry name" value="NAD(P)-binding Rossmann-fold domains"/>
    <property type="match status" value="1"/>
</dbReference>
<dbReference type="UniPathway" id="UPA00094"/>
<feature type="binding site" evidence="4">
    <location>
        <position position="193"/>
    </location>
    <ligand>
        <name>NADP(+)</name>
        <dbReference type="ChEBI" id="CHEBI:58349"/>
    </ligand>
</feature>
<dbReference type="PANTHER" id="PTHR42879:SF2">
    <property type="entry name" value="3-OXOACYL-[ACYL-CARRIER-PROTEIN] REDUCTASE FABG"/>
    <property type="match status" value="1"/>
</dbReference>
<dbReference type="InterPro" id="IPR036291">
    <property type="entry name" value="NAD(P)-bd_dom_sf"/>
</dbReference>
<feature type="domain" description="Ketoreductase" evidence="6">
    <location>
        <begin position="12"/>
        <end position="191"/>
    </location>
</feature>
<gene>
    <name evidence="7" type="ORF">UBAL3_92050038</name>
</gene>
<dbReference type="InterPro" id="IPR002347">
    <property type="entry name" value="SDR_fam"/>
</dbReference>
<dbReference type="PRINTS" id="PR00080">
    <property type="entry name" value="SDRFAMILY"/>
</dbReference>
<dbReference type="GO" id="GO:0004316">
    <property type="term" value="F:3-oxoacyl-[acyl-carrier-protein] reductase (NADPH) activity"/>
    <property type="evidence" value="ECO:0007669"/>
    <property type="project" value="UniProtKB-UniRule"/>
</dbReference>
<protein>
    <recommendedName>
        <fullName evidence="5">3-oxoacyl-[acyl-carrier-protein] reductase</fullName>
        <ecNumber evidence="5">1.1.1.100</ecNumber>
    </recommendedName>
</protein>
<dbReference type="EMBL" id="GG693873">
    <property type="protein sequence ID" value="EES52668.1"/>
    <property type="molecule type" value="Genomic_DNA"/>
</dbReference>
<dbReference type="NCBIfam" id="NF009466">
    <property type="entry name" value="PRK12826.1-2"/>
    <property type="match status" value="1"/>
</dbReference>
<comment type="subunit">
    <text evidence="5">Homotetramer.</text>
</comment>
<organism evidence="7 8">
    <name type="scientific">Leptospirillum ferrodiazotrophum</name>
    <dbReference type="NCBI Taxonomy" id="412449"/>
    <lineage>
        <taxon>Bacteria</taxon>
        <taxon>Pseudomonadati</taxon>
        <taxon>Nitrospirota</taxon>
        <taxon>Nitrospiria</taxon>
        <taxon>Nitrospirales</taxon>
        <taxon>Nitrospiraceae</taxon>
        <taxon>Leptospirillum</taxon>
    </lineage>
</organism>
<dbReference type="GO" id="GO:0051287">
    <property type="term" value="F:NAD binding"/>
    <property type="evidence" value="ECO:0007669"/>
    <property type="project" value="UniProtKB-UniRule"/>
</dbReference>
<dbReference type="Pfam" id="PF13561">
    <property type="entry name" value="adh_short_C2"/>
    <property type="match status" value="1"/>
</dbReference>
<evidence type="ECO:0000256" key="4">
    <source>
        <dbReference type="PIRSR" id="PIRSR611284-2"/>
    </source>
</evidence>
<dbReference type="PROSITE" id="PS00061">
    <property type="entry name" value="ADH_SHORT"/>
    <property type="match status" value="1"/>
</dbReference>
<dbReference type="AlphaFoldDB" id="C6HXB6"/>
<feature type="binding site" evidence="4">
    <location>
        <position position="95"/>
    </location>
    <ligand>
        <name>NADP(+)</name>
        <dbReference type="ChEBI" id="CHEBI:58349"/>
    </ligand>
</feature>
<evidence type="ECO:0000256" key="2">
    <source>
        <dbReference type="ARBA" id="ARBA00023002"/>
    </source>
</evidence>
<evidence type="ECO:0000256" key="5">
    <source>
        <dbReference type="RuleBase" id="RU366074"/>
    </source>
</evidence>
<evidence type="ECO:0000259" key="6">
    <source>
        <dbReference type="SMART" id="SM00822"/>
    </source>
</evidence>
<keyword evidence="2 5" id="KW-0560">Oxidoreductase</keyword>
<dbReference type="Gene3D" id="3.40.50.720">
    <property type="entry name" value="NAD(P)-binding Rossmann-like Domain"/>
    <property type="match status" value="1"/>
</dbReference>
<dbReference type="SMART" id="SM00822">
    <property type="entry name" value="PKS_KR"/>
    <property type="match status" value="1"/>
</dbReference>
<name>C6HXB6_9BACT</name>
<keyword evidence="5" id="KW-0275">Fatty acid biosynthesis</keyword>
<dbReference type="InterPro" id="IPR020904">
    <property type="entry name" value="Sc_DH/Rdtase_CS"/>
</dbReference>
<evidence type="ECO:0000313" key="8">
    <source>
        <dbReference type="Proteomes" id="UP000009374"/>
    </source>
</evidence>
<dbReference type="Proteomes" id="UP000009374">
    <property type="component" value="Unassembled WGS sequence"/>
</dbReference>
<comment type="function">
    <text evidence="5">Catalyzes the NADPH-dependent reduction of beta-ketoacyl-ACP substrates to beta-hydroxyacyl-ACP products, the first reductive step in the elongation cycle of fatty acid biosynthesis.</text>
</comment>
<dbReference type="CDD" id="cd05333">
    <property type="entry name" value="BKR_SDR_c"/>
    <property type="match status" value="1"/>
</dbReference>
<comment type="similarity">
    <text evidence="1 5">Belongs to the short-chain dehydrogenases/reductases (SDR) family.</text>
</comment>
<evidence type="ECO:0000256" key="3">
    <source>
        <dbReference type="PIRSR" id="PIRSR611284-1"/>
    </source>
</evidence>
<dbReference type="GO" id="GO:0006633">
    <property type="term" value="P:fatty acid biosynthetic process"/>
    <property type="evidence" value="ECO:0007669"/>
    <property type="project" value="UniProtKB-UniPathway"/>
</dbReference>
<feature type="binding site" evidence="4">
    <location>
        <begin position="18"/>
        <end position="21"/>
    </location>
    <ligand>
        <name>NADP(+)</name>
        <dbReference type="ChEBI" id="CHEBI:58349"/>
    </ligand>
</feature>
<comment type="pathway">
    <text evidence="5">Lipid metabolism; fatty acid biosynthesis.</text>
</comment>
<feature type="binding site" evidence="4">
    <location>
        <begin position="160"/>
        <end position="164"/>
    </location>
    <ligand>
        <name>NADP(+)</name>
        <dbReference type="ChEBI" id="CHEBI:58349"/>
    </ligand>
</feature>
<sequence>MRDKDNALPALFTALVTGANRGIGWAVAKGLLEAGHQVYFGCRSKEEELKSRVADLPGGERGEVVRLDLNDSASIDGAVESILHRSGRVDILVNNAGIVRDKLLVRMEEADFREVIDVNLVGPFRMVRAVLRPMMKQRYGRIISISSVVGTTGNAGQANYAASKGGLEAFSKSVALEVGTRGITVNVVAPGFIETDMTAGLPESVTSGVLDRIPVRRFGTGEEIAHAVRFLADPAAGYITGAVIPVNGGLAMP</sequence>
<keyword evidence="8" id="KW-1185">Reference proteome</keyword>
<accession>C6HXB6</accession>
<dbReference type="EC" id="1.1.1.100" evidence="5"/>
<evidence type="ECO:0000313" key="7">
    <source>
        <dbReference type="EMBL" id="EES52668.1"/>
    </source>
</evidence>
<dbReference type="InterPro" id="IPR050259">
    <property type="entry name" value="SDR"/>
</dbReference>
<dbReference type="NCBIfam" id="TIGR01830">
    <property type="entry name" value="3oxo_ACP_reduc"/>
    <property type="match status" value="1"/>
</dbReference>
<dbReference type="PRINTS" id="PR00081">
    <property type="entry name" value="GDHRDH"/>
</dbReference>
<dbReference type="InterPro" id="IPR057326">
    <property type="entry name" value="KR_dom"/>
</dbReference>
<comment type="catalytic activity">
    <reaction evidence="5">
        <text>a (3R)-hydroxyacyl-[ACP] + NADP(+) = a 3-oxoacyl-[ACP] + NADPH + H(+)</text>
        <dbReference type="Rhea" id="RHEA:17397"/>
        <dbReference type="Rhea" id="RHEA-COMP:9916"/>
        <dbReference type="Rhea" id="RHEA-COMP:9945"/>
        <dbReference type="ChEBI" id="CHEBI:15378"/>
        <dbReference type="ChEBI" id="CHEBI:57783"/>
        <dbReference type="ChEBI" id="CHEBI:58349"/>
        <dbReference type="ChEBI" id="CHEBI:78776"/>
        <dbReference type="ChEBI" id="CHEBI:78827"/>
        <dbReference type="EC" id="1.1.1.100"/>
    </reaction>
</comment>
<dbReference type="FunFam" id="3.40.50.720:FF:000173">
    <property type="entry name" value="3-oxoacyl-[acyl-carrier protein] reductase"/>
    <property type="match status" value="1"/>
</dbReference>